<dbReference type="RefSeq" id="XP_001881907.1">
    <property type="nucleotide sequence ID" value="XM_001881872.1"/>
</dbReference>
<organism evidence="3">
    <name type="scientific">Laccaria bicolor (strain S238N-H82 / ATCC MYA-4686)</name>
    <name type="common">Bicoloured deceiver</name>
    <name type="synonym">Laccaria laccata var. bicolor</name>
    <dbReference type="NCBI Taxonomy" id="486041"/>
    <lineage>
        <taxon>Eukaryota</taxon>
        <taxon>Fungi</taxon>
        <taxon>Dikarya</taxon>
        <taxon>Basidiomycota</taxon>
        <taxon>Agaricomycotina</taxon>
        <taxon>Agaricomycetes</taxon>
        <taxon>Agaricomycetidae</taxon>
        <taxon>Agaricales</taxon>
        <taxon>Agaricineae</taxon>
        <taxon>Hydnangiaceae</taxon>
        <taxon>Laccaria</taxon>
    </lineage>
</organism>
<dbReference type="GeneID" id="6077375"/>
<proteinExistence type="predicted"/>
<feature type="region of interest" description="Disordered" evidence="1">
    <location>
        <begin position="186"/>
        <end position="212"/>
    </location>
</feature>
<dbReference type="HOGENOM" id="CLU_1214957_0_0_1"/>
<dbReference type="InParanoid" id="B0DCY4"/>
<gene>
    <name evidence="2" type="ORF">LACBIDRAFT_327825</name>
</gene>
<dbReference type="Proteomes" id="UP000001194">
    <property type="component" value="Unassembled WGS sequence"/>
</dbReference>
<evidence type="ECO:0000313" key="3">
    <source>
        <dbReference type="Proteomes" id="UP000001194"/>
    </source>
</evidence>
<accession>B0DCY4</accession>
<reference evidence="2 3" key="1">
    <citation type="journal article" date="2008" name="Nature">
        <title>The genome of Laccaria bicolor provides insights into mycorrhizal symbiosis.</title>
        <authorList>
            <person name="Martin F."/>
            <person name="Aerts A."/>
            <person name="Ahren D."/>
            <person name="Brun A."/>
            <person name="Danchin E.G.J."/>
            <person name="Duchaussoy F."/>
            <person name="Gibon J."/>
            <person name="Kohler A."/>
            <person name="Lindquist E."/>
            <person name="Pereda V."/>
            <person name="Salamov A."/>
            <person name="Shapiro H.J."/>
            <person name="Wuyts J."/>
            <person name="Blaudez D."/>
            <person name="Buee M."/>
            <person name="Brokstein P."/>
            <person name="Canbaeck B."/>
            <person name="Cohen D."/>
            <person name="Courty P.E."/>
            <person name="Coutinho P.M."/>
            <person name="Delaruelle C."/>
            <person name="Detter J.C."/>
            <person name="Deveau A."/>
            <person name="DiFazio S."/>
            <person name="Duplessis S."/>
            <person name="Fraissinet-Tachet L."/>
            <person name="Lucic E."/>
            <person name="Frey-Klett P."/>
            <person name="Fourrey C."/>
            <person name="Feussner I."/>
            <person name="Gay G."/>
            <person name="Grimwood J."/>
            <person name="Hoegger P.J."/>
            <person name="Jain P."/>
            <person name="Kilaru S."/>
            <person name="Labbe J."/>
            <person name="Lin Y.C."/>
            <person name="Legue V."/>
            <person name="Le Tacon F."/>
            <person name="Marmeisse R."/>
            <person name="Melayah D."/>
            <person name="Montanini B."/>
            <person name="Muratet M."/>
            <person name="Nehls U."/>
            <person name="Niculita-Hirzel H."/>
            <person name="Oudot-Le Secq M.P."/>
            <person name="Peter M."/>
            <person name="Quesneville H."/>
            <person name="Rajashekar B."/>
            <person name="Reich M."/>
            <person name="Rouhier N."/>
            <person name="Schmutz J."/>
            <person name="Yin T."/>
            <person name="Chalot M."/>
            <person name="Henrissat B."/>
            <person name="Kuees U."/>
            <person name="Lucas S."/>
            <person name="Van de Peer Y."/>
            <person name="Podila G.K."/>
            <person name="Polle A."/>
            <person name="Pukkila P.J."/>
            <person name="Richardson P.M."/>
            <person name="Rouze P."/>
            <person name="Sanders I.R."/>
            <person name="Stajich J.E."/>
            <person name="Tunlid A."/>
            <person name="Tuskan G."/>
            <person name="Grigoriev I.V."/>
        </authorList>
    </citation>
    <scope>NUCLEOTIDE SEQUENCE [LARGE SCALE GENOMIC DNA]</scope>
    <source>
        <strain evidence="3">S238N-H82 / ATCC MYA-4686</strain>
    </source>
</reference>
<keyword evidence="3" id="KW-1185">Reference proteome</keyword>
<protein>
    <submittedName>
        <fullName evidence="2">Predicted protein</fullName>
    </submittedName>
</protein>
<evidence type="ECO:0000256" key="1">
    <source>
        <dbReference type="SAM" id="MobiDB-lite"/>
    </source>
</evidence>
<dbReference type="OrthoDB" id="10416280at2759"/>
<evidence type="ECO:0000313" key="2">
    <source>
        <dbReference type="EMBL" id="EDR07515.1"/>
    </source>
</evidence>
<sequence length="228" mass="26478">MSMFTSKKFDAYIHVRPALEHVRPLLSPTTYKQTESRDTKDMFLKAHPHMAKFSQIYFDMHVLLKIEHMKLLRDSIEEESAFDLRRTMRNWYMNMAPCDRPKECEPWLPDFLGDKKFFGEDETVSTGFYFPGTPHRALDLYRTQLRSPNFTQKRSAPDTTIRPAPTKRMKPIPRIWISSSAAVKDNAEAAPNASTPSQKLKPRGKPLVLEAPSRKVDDLQYVKYAPEL</sequence>
<dbReference type="AlphaFoldDB" id="B0DCY4"/>
<dbReference type="KEGG" id="lbc:LACBIDRAFT_327825"/>
<name>B0DCY4_LACBS</name>
<dbReference type="EMBL" id="DS547104">
    <property type="protein sequence ID" value="EDR07515.1"/>
    <property type="molecule type" value="Genomic_DNA"/>
</dbReference>